<sequence length="90" mass="10608">MTSGFFWPMTLASVVIIYSRKKDVVGTIYFEHFEWLLYTFWVSIILLMINLVLSYIYIGYLGIIITITWVMYRLSSGFLCLLDDLSPYNN</sequence>
<dbReference type="AlphaFoldDB" id="M1L2Z8"/>
<name>M1L2Z8_9PROT</name>
<evidence type="ECO:0000313" key="2">
    <source>
        <dbReference type="EMBL" id="AGF47128.1"/>
    </source>
</evidence>
<keyword evidence="3" id="KW-1185">Reference proteome</keyword>
<gene>
    <name evidence="2" type="ORF">CDSE_0886</name>
</gene>
<feature type="transmembrane region" description="Helical" evidence="1">
    <location>
        <begin position="40"/>
        <end position="72"/>
    </location>
</feature>
<dbReference type="Proteomes" id="UP000011547">
    <property type="component" value="Chromosome"/>
</dbReference>
<dbReference type="EMBL" id="CP003803">
    <property type="protein sequence ID" value="AGF47128.1"/>
    <property type="molecule type" value="Genomic_DNA"/>
</dbReference>
<dbReference type="PATRIC" id="fig|1208919.3.peg.569"/>
<protein>
    <submittedName>
        <fullName evidence="2">Putative membrane protein</fullName>
    </submittedName>
</protein>
<proteinExistence type="predicted"/>
<dbReference type="KEGG" id="kde:CDSE_0886"/>
<dbReference type="HOGENOM" id="CLU_129294_1_1_4"/>
<dbReference type="STRING" id="1208919.CDSE_0886"/>
<keyword evidence="1" id="KW-0812">Transmembrane</keyword>
<evidence type="ECO:0000313" key="3">
    <source>
        <dbReference type="Proteomes" id="UP000011547"/>
    </source>
</evidence>
<keyword evidence="1" id="KW-0472">Membrane</keyword>
<dbReference type="eggNOG" id="COG3671">
    <property type="taxonomic scope" value="Bacteria"/>
</dbReference>
<keyword evidence="1" id="KW-1133">Transmembrane helix</keyword>
<organism evidence="2 3">
    <name type="scientific">Candidatus Kinetoplastidibacterium desouzai TCC079E</name>
    <dbReference type="NCBI Taxonomy" id="1208919"/>
    <lineage>
        <taxon>Bacteria</taxon>
        <taxon>Pseudomonadati</taxon>
        <taxon>Pseudomonadota</taxon>
        <taxon>Betaproteobacteria</taxon>
        <taxon>Candidatus Kinetoplastidibacterium</taxon>
    </lineage>
</organism>
<accession>M1L2Z8</accession>
<evidence type="ECO:0000256" key="1">
    <source>
        <dbReference type="SAM" id="Phobius"/>
    </source>
</evidence>
<reference evidence="2 3" key="1">
    <citation type="journal article" date="2013" name="Genome Biol. Evol.">
        <title>Genome evolution and phylogenomic analysis of candidatus kinetoplastibacterium, the betaproteobacterial endosymbionts of strigomonas and angomonas.</title>
        <authorList>
            <person name="Alves J.M."/>
            <person name="Serrano M.G."/>
            <person name="Maia da Silva F."/>
            <person name="Voegtly L.J."/>
            <person name="Matveyev A.V."/>
            <person name="Teixeira M.M."/>
            <person name="Camargo E.P."/>
            <person name="Buck G.A."/>
        </authorList>
    </citation>
    <scope>NUCLEOTIDE SEQUENCE [LARGE SCALE GENOMIC DNA]</scope>
    <source>
        <strain evidence="2 3">TCC079E</strain>
    </source>
</reference>